<comment type="caution">
    <text evidence="1">The sequence shown here is derived from an EMBL/GenBank/DDBJ whole genome shotgun (WGS) entry which is preliminary data.</text>
</comment>
<evidence type="ECO:0000313" key="2">
    <source>
        <dbReference type="Proteomes" id="UP000824120"/>
    </source>
</evidence>
<reference evidence="1 2" key="1">
    <citation type="submission" date="2020-09" db="EMBL/GenBank/DDBJ databases">
        <title>De no assembly of potato wild relative species, Solanum commersonii.</title>
        <authorList>
            <person name="Cho K."/>
        </authorList>
    </citation>
    <scope>NUCLEOTIDE SEQUENCE [LARGE SCALE GENOMIC DNA]</scope>
    <source>
        <strain evidence="1">LZ3.2</strain>
        <tissue evidence="1">Leaf</tissue>
    </source>
</reference>
<name>A0A9J6B055_SOLCO</name>
<dbReference type="Proteomes" id="UP000824120">
    <property type="component" value="Chromosome 1"/>
</dbReference>
<dbReference type="AlphaFoldDB" id="A0A9J6B055"/>
<proteinExistence type="predicted"/>
<accession>A0A9J6B055</accession>
<protein>
    <submittedName>
        <fullName evidence="1">Uncharacterized protein</fullName>
    </submittedName>
</protein>
<dbReference type="EMBL" id="JACXVP010000001">
    <property type="protein sequence ID" value="KAG5629899.1"/>
    <property type="molecule type" value="Genomic_DNA"/>
</dbReference>
<keyword evidence="2" id="KW-1185">Reference proteome</keyword>
<sequence>MVSLLKSQFLSVLRGLPSTPPTHWISANGMVCSDFHLFQKAYALAPGFPRDAPSVLYLTHSIGGISHSALVNLITALHCCNSFTISGQ</sequence>
<evidence type="ECO:0000313" key="1">
    <source>
        <dbReference type="EMBL" id="KAG5629899.1"/>
    </source>
</evidence>
<organism evidence="1 2">
    <name type="scientific">Solanum commersonii</name>
    <name type="common">Commerson's wild potato</name>
    <name type="synonym">Commerson's nightshade</name>
    <dbReference type="NCBI Taxonomy" id="4109"/>
    <lineage>
        <taxon>Eukaryota</taxon>
        <taxon>Viridiplantae</taxon>
        <taxon>Streptophyta</taxon>
        <taxon>Embryophyta</taxon>
        <taxon>Tracheophyta</taxon>
        <taxon>Spermatophyta</taxon>
        <taxon>Magnoliopsida</taxon>
        <taxon>eudicotyledons</taxon>
        <taxon>Gunneridae</taxon>
        <taxon>Pentapetalae</taxon>
        <taxon>asterids</taxon>
        <taxon>lamiids</taxon>
        <taxon>Solanales</taxon>
        <taxon>Solanaceae</taxon>
        <taxon>Solanoideae</taxon>
        <taxon>Solaneae</taxon>
        <taxon>Solanum</taxon>
    </lineage>
</organism>
<gene>
    <name evidence="1" type="ORF">H5410_001616</name>
</gene>
<feature type="non-terminal residue" evidence="1">
    <location>
        <position position="1"/>
    </location>
</feature>